<dbReference type="InterPro" id="IPR001138">
    <property type="entry name" value="Zn2Cys6_DnaBD"/>
</dbReference>
<reference evidence="4" key="1">
    <citation type="journal article" date="2007" name="Plant Cell">
        <title>Dothideomycete-plant interactions illuminated by genome sequencing and EST analysis of the wheat pathogen Stagonospora nodorum.</title>
        <authorList>
            <person name="Hane J.K."/>
            <person name="Lowe R.G."/>
            <person name="Solomon P.S."/>
            <person name="Tan K.C."/>
            <person name="Schoch C.L."/>
            <person name="Spatafora J.W."/>
            <person name="Crous P.W."/>
            <person name="Kodira C."/>
            <person name="Birren B.W."/>
            <person name="Galagan J.E."/>
            <person name="Torriani S.F."/>
            <person name="McDonald B.A."/>
            <person name="Oliver R.P."/>
        </authorList>
    </citation>
    <scope>NUCLEOTIDE SEQUENCE [LARGE SCALE GENOMIC DNA]</scope>
    <source>
        <strain evidence="4">SN15 / ATCC MYA-4574 / FGSC 10173</strain>
    </source>
</reference>
<dbReference type="KEGG" id="pno:SNOG_09854"/>
<dbReference type="HOGENOM" id="CLU_008719_6_1_1"/>
<dbReference type="CDD" id="cd00067">
    <property type="entry name" value="GAL4"/>
    <property type="match status" value="1"/>
</dbReference>
<evidence type="ECO:0000259" key="2">
    <source>
        <dbReference type="PROSITE" id="PS50048"/>
    </source>
</evidence>
<dbReference type="GeneID" id="5977045"/>
<sequence>MTEDDVPQGNTTSDAPEAVRTKRSRTGCLTCRTRRRKCDETRPTCQNCVAKGLECRYAALYQILGKNNYTPMVEGPASSSGRDTVRSSFVSDGDEVFNVANAGGMTDADRENGRPIAANSPIRNAALCQGPSLQDMTNFTPSPNSYQSALHGLLTLGSRATAGDHAVAMRHQTGPLSESTVHDFAVEPAFVDVDHDVDSMATNNMWHSESQFQVDACTTIPTERAELRVFGHIVPTTRASRELSIQNTLTTIIDTAYLEQPSRASLEDDMTLLKIYRYQIAPWLDIFDRDQSFGVQVAVLSTESETLRNDILSLARATRAEDRAAPVHMSYVDHADFGPRDYLRLAVSDVFSLLKHAMIDLEDFWDAEAEKQNGLKMLEALLPKIDELPSLAEHVYWLMVRLELSCVLMNATCIRLPLPFLAQGRLNLENGGSMTQRTQDGIALCVDAVMFSQGDDDRWLQKRYGLNRVDTWKALVQGFSAWFLKRPDELLPIIELYPKDGIQADNDFPIIAFTSGGALLANQLYHCGMLLLLRNKPRFVGELNRSSPSMLTGWNVSRHIEDLRNEWRLADGW</sequence>
<evidence type="ECO:0000313" key="3">
    <source>
        <dbReference type="EMBL" id="EAT83119.1"/>
    </source>
</evidence>
<dbReference type="PANTHER" id="PTHR37534:SF9">
    <property type="entry name" value="ZN(II)2CYS6 TRANSCRIPTION FACTOR (EUROFUNG)"/>
    <property type="match status" value="1"/>
</dbReference>
<proteinExistence type="predicted"/>
<gene>
    <name evidence="3" type="ORF">SNOG_09854</name>
</gene>
<dbReference type="AlphaFoldDB" id="Q0UEG0"/>
<feature type="domain" description="Zn(2)-C6 fungal-type" evidence="2">
    <location>
        <begin position="27"/>
        <end position="57"/>
    </location>
</feature>
<dbReference type="RefSeq" id="XP_001800140.1">
    <property type="nucleotide sequence ID" value="XM_001800088.1"/>
</dbReference>
<dbReference type="eggNOG" id="ENOG502SMN8">
    <property type="taxonomic scope" value="Eukaryota"/>
</dbReference>
<dbReference type="InterPro" id="IPR036864">
    <property type="entry name" value="Zn2-C6_fun-type_DNA-bd_sf"/>
</dbReference>
<dbReference type="VEuPathDB" id="FungiDB:JI435_098540"/>
<evidence type="ECO:0000256" key="1">
    <source>
        <dbReference type="ARBA" id="ARBA00023242"/>
    </source>
</evidence>
<dbReference type="Pfam" id="PF00172">
    <property type="entry name" value="Zn_clus"/>
    <property type="match status" value="1"/>
</dbReference>
<dbReference type="GO" id="GO:0000976">
    <property type="term" value="F:transcription cis-regulatory region binding"/>
    <property type="evidence" value="ECO:0000318"/>
    <property type="project" value="GO_Central"/>
</dbReference>
<dbReference type="PROSITE" id="PS50048">
    <property type="entry name" value="ZN2_CY6_FUNGAL_2"/>
    <property type="match status" value="1"/>
</dbReference>
<dbReference type="GO" id="GO:0000981">
    <property type="term" value="F:DNA-binding transcription factor activity, RNA polymerase II-specific"/>
    <property type="evidence" value="ECO:0007669"/>
    <property type="project" value="InterPro"/>
</dbReference>
<dbReference type="OMA" id="SHIWHAQ"/>
<keyword evidence="1" id="KW-0539">Nucleus</keyword>
<dbReference type="InParanoid" id="Q0UEG0"/>
<dbReference type="PANTHER" id="PTHR37534">
    <property type="entry name" value="TRANSCRIPTIONAL ACTIVATOR PROTEIN UGA3"/>
    <property type="match status" value="1"/>
</dbReference>
<dbReference type="STRING" id="321614.Q0UEG0"/>
<dbReference type="Gene3D" id="4.10.240.10">
    <property type="entry name" value="Zn(2)-C6 fungal-type DNA-binding domain"/>
    <property type="match status" value="1"/>
</dbReference>
<dbReference type="Proteomes" id="UP000001055">
    <property type="component" value="Unassembled WGS sequence"/>
</dbReference>
<dbReference type="GO" id="GO:0008270">
    <property type="term" value="F:zinc ion binding"/>
    <property type="evidence" value="ECO:0007669"/>
    <property type="project" value="InterPro"/>
</dbReference>
<dbReference type="PROSITE" id="PS00463">
    <property type="entry name" value="ZN2_CY6_FUNGAL_1"/>
    <property type="match status" value="1"/>
</dbReference>
<organism evidence="3 4">
    <name type="scientific">Phaeosphaeria nodorum (strain SN15 / ATCC MYA-4574 / FGSC 10173)</name>
    <name type="common">Glume blotch fungus</name>
    <name type="synonym">Parastagonospora nodorum</name>
    <dbReference type="NCBI Taxonomy" id="321614"/>
    <lineage>
        <taxon>Eukaryota</taxon>
        <taxon>Fungi</taxon>
        <taxon>Dikarya</taxon>
        <taxon>Ascomycota</taxon>
        <taxon>Pezizomycotina</taxon>
        <taxon>Dothideomycetes</taxon>
        <taxon>Pleosporomycetidae</taxon>
        <taxon>Pleosporales</taxon>
        <taxon>Pleosporineae</taxon>
        <taxon>Phaeosphaeriaceae</taxon>
        <taxon>Parastagonospora</taxon>
    </lineage>
</organism>
<dbReference type="GO" id="GO:0005634">
    <property type="term" value="C:nucleus"/>
    <property type="evidence" value="ECO:0000318"/>
    <property type="project" value="GO_Central"/>
</dbReference>
<accession>Q0UEG0</accession>
<dbReference type="SMART" id="SM00066">
    <property type="entry name" value="GAL4"/>
    <property type="match status" value="1"/>
</dbReference>
<evidence type="ECO:0000313" key="4">
    <source>
        <dbReference type="Proteomes" id="UP000001055"/>
    </source>
</evidence>
<name>Q0UEG0_PHANO</name>
<protein>
    <recommendedName>
        <fullName evidence="2">Zn(2)-C6 fungal-type domain-containing protein</fullName>
    </recommendedName>
</protein>
<dbReference type="GO" id="GO:0045944">
    <property type="term" value="P:positive regulation of transcription by RNA polymerase II"/>
    <property type="evidence" value="ECO:0000318"/>
    <property type="project" value="GO_Central"/>
</dbReference>
<dbReference type="SUPFAM" id="SSF57701">
    <property type="entry name" value="Zn2/Cys6 DNA-binding domain"/>
    <property type="match status" value="1"/>
</dbReference>
<dbReference type="EMBL" id="CH445339">
    <property type="protein sequence ID" value="EAT83119.1"/>
    <property type="molecule type" value="Genomic_DNA"/>
</dbReference>
<dbReference type="GO" id="GO:0003700">
    <property type="term" value="F:DNA-binding transcription factor activity"/>
    <property type="evidence" value="ECO:0000318"/>
    <property type="project" value="GO_Central"/>
</dbReference>